<proteinExistence type="predicted"/>
<dbReference type="RefSeq" id="WP_111320292.1">
    <property type="nucleotide sequence ID" value="NZ_QKZT01000011.1"/>
</dbReference>
<keyword evidence="2" id="KW-1185">Reference proteome</keyword>
<organism evidence="1 2">
    <name type="scientific">Algoriphagus chordae</name>
    <dbReference type="NCBI Taxonomy" id="237019"/>
    <lineage>
        <taxon>Bacteria</taxon>
        <taxon>Pseudomonadati</taxon>
        <taxon>Bacteroidota</taxon>
        <taxon>Cytophagia</taxon>
        <taxon>Cytophagales</taxon>
        <taxon>Cyclobacteriaceae</taxon>
        <taxon>Algoriphagus</taxon>
    </lineage>
</organism>
<dbReference type="EMBL" id="QKZT01000011">
    <property type="protein sequence ID" value="PZX50621.1"/>
    <property type="molecule type" value="Genomic_DNA"/>
</dbReference>
<comment type="caution">
    <text evidence="1">The sequence shown here is derived from an EMBL/GenBank/DDBJ whole genome shotgun (WGS) entry which is preliminary data.</text>
</comment>
<gene>
    <name evidence="1" type="ORF">LV85_02728</name>
</gene>
<accession>A0A2W7QRL0</accession>
<evidence type="ECO:0000313" key="1">
    <source>
        <dbReference type="EMBL" id="PZX50621.1"/>
    </source>
</evidence>
<name>A0A2W7QRL0_9BACT</name>
<protein>
    <recommendedName>
        <fullName evidence="3">DUF4221 domain-containing protein</fullName>
    </recommendedName>
</protein>
<dbReference type="Proteomes" id="UP000248882">
    <property type="component" value="Unassembled WGS sequence"/>
</dbReference>
<evidence type="ECO:0008006" key="3">
    <source>
        <dbReference type="Google" id="ProtNLM"/>
    </source>
</evidence>
<sequence length="386" mass="44018">MKISLSQITSLCLLFAVFSCGRNSEKVAHPDNFSFELVDSIQVDFLGEMKLIDYDAKEDKYLLTTDFTEKYLEIDSEGNILREKDFTTDAKDAVGFVLGSGYLEGEVIILSETKGFLLYQDGNRIGEITVPYKFVPYMIYPKLGAFKYGNRLYYPKPMPESLYSLGQEGGKFYSEMYHRPFIEGQDLTSGDTLSALSLPQTSDILDGQMHGMLFPVVSDMENLVLLGTWVEPKIYVYKKVNGDIVYDKTVRIAIPDWVAYTPAELEDREGFYTQNYKRTNGGLVDILQVEDYYVAIYNKGIEENRMPEPDEDRDKYNLAIKMKNPFYAAIFDQDFKQLAVNIPFPATSAAPRVVNRKGEIVVSKDASLSETEDDWIILYKVKLQVE</sequence>
<evidence type="ECO:0000313" key="2">
    <source>
        <dbReference type="Proteomes" id="UP000248882"/>
    </source>
</evidence>
<dbReference type="AlphaFoldDB" id="A0A2W7QRL0"/>
<dbReference type="PROSITE" id="PS51257">
    <property type="entry name" value="PROKAR_LIPOPROTEIN"/>
    <property type="match status" value="1"/>
</dbReference>
<dbReference type="OrthoDB" id="817146at2"/>
<reference evidence="1 2" key="1">
    <citation type="submission" date="2018-06" db="EMBL/GenBank/DDBJ databases">
        <title>Genomic Encyclopedia of Archaeal and Bacterial Type Strains, Phase II (KMG-II): from individual species to whole genera.</title>
        <authorList>
            <person name="Goeker M."/>
        </authorList>
    </citation>
    <scope>NUCLEOTIDE SEQUENCE [LARGE SCALE GENOMIC DNA]</scope>
    <source>
        <strain evidence="1 2">DSM 19830</strain>
    </source>
</reference>